<dbReference type="PANTHER" id="PTHR20661:SF0">
    <property type="entry name" value="PHOSPHATIDYLINOSITOL-GLYCAN BIOSYNTHESIS CLASS W PROTEIN"/>
    <property type="match status" value="1"/>
</dbReference>
<organism evidence="9 10">
    <name type="scientific">Amanita muscaria (strain Koide BX008)</name>
    <dbReference type="NCBI Taxonomy" id="946122"/>
    <lineage>
        <taxon>Eukaryota</taxon>
        <taxon>Fungi</taxon>
        <taxon>Dikarya</taxon>
        <taxon>Basidiomycota</taxon>
        <taxon>Agaricomycotina</taxon>
        <taxon>Agaricomycetes</taxon>
        <taxon>Agaricomycetidae</taxon>
        <taxon>Agaricales</taxon>
        <taxon>Pluteineae</taxon>
        <taxon>Amanitaceae</taxon>
        <taxon>Amanita</taxon>
    </lineage>
</organism>
<name>A0A0C2WW75_AMAMK</name>
<dbReference type="STRING" id="946122.A0A0C2WW75"/>
<feature type="transmembrane region" description="Helical" evidence="8">
    <location>
        <begin position="497"/>
        <end position="518"/>
    </location>
</feature>
<dbReference type="Proteomes" id="UP000054549">
    <property type="component" value="Unassembled WGS sequence"/>
</dbReference>
<keyword evidence="10" id="KW-1185">Reference proteome</keyword>
<evidence type="ECO:0000256" key="5">
    <source>
        <dbReference type="ARBA" id="ARBA00022692"/>
    </source>
</evidence>
<evidence type="ECO:0000256" key="1">
    <source>
        <dbReference type="ARBA" id="ARBA00004141"/>
    </source>
</evidence>
<keyword evidence="8" id="KW-0808">Transferase</keyword>
<feature type="transmembrane region" description="Helical" evidence="8">
    <location>
        <begin position="263"/>
        <end position="281"/>
    </location>
</feature>
<evidence type="ECO:0000256" key="7">
    <source>
        <dbReference type="ARBA" id="ARBA00023136"/>
    </source>
</evidence>
<dbReference type="Pfam" id="PF06423">
    <property type="entry name" value="GWT1"/>
    <property type="match status" value="1"/>
</dbReference>
<reference evidence="9 10" key="1">
    <citation type="submission" date="2014-04" db="EMBL/GenBank/DDBJ databases">
        <title>Evolutionary Origins and Diversification of the Mycorrhizal Mutualists.</title>
        <authorList>
            <consortium name="DOE Joint Genome Institute"/>
            <consortium name="Mycorrhizal Genomics Consortium"/>
            <person name="Kohler A."/>
            <person name="Kuo A."/>
            <person name="Nagy L.G."/>
            <person name="Floudas D."/>
            <person name="Copeland A."/>
            <person name="Barry K.W."/>
            <person name="Cichocki N."/>
            <person name="Veneault-Fourrey C."/>
            <person name="LaButti K."/>
            <person name="Lindquist E.A."/>
            <person name="Lipzen A."/>
            <person name="Lundell T."/>
            <person name="Morin E."/>
            <person name="Murat C."/>
            <person name="Riley R."/>
            <person name="Ohm R."/>
            <person name="Sun H."/>
            <person name="Tunlid A."/>
            <person name="Henrissat B."/>
            <person name="Grigoriev I.V."/>
            <person name="Hibbett D.S."/>
            <person name="Martin F."/>
        </authorList>
    </citation>
    <scope>NUCLEOTIDE SEQUENCE [LARGE SCALE GENOMIC DNA]</scope>
    <source>
        <strain evidence="9 10">Koide BX008</strain>
    </source>
</reference>
<comment type="similarity">
    <text evidence="3 8">Belongs to the PIGW family.</text>
</comment>
<feature type="transmembrane region" description="Helical" evidence="8">
    <location>
        <begin position="235"/>
        <end position="256"/>
    </location>
</feature>
<dbReference type="GO" id="GO:0072659">
    <property type="term" value="P:protein localization to plasma membrane"/>
    <property type="evidence" value="ECO:0007669"/>
    <property type="project" value="TreeGrafter"/>
</dbReference>
<dbReference type="PIRSF" id="PIRSF017321">
    <property type="entry name" value="GWT1"/>
    <property type="match status" value="1"/>
</dbReference>
<keyword evidence="5 8" id="KW-0812">Transmembrane</keyword>
<proteinExistence type="inferred from homology"/>
<dbReference type="FunCoup" id="A0A0C2WW75">
    <property type="interactions" value="111"/>
</dbReference>
<accession>A0A0C2WW75</accession>
<feature type="transmembrane region" description="Helical" evidence="8">
    <location>
        <begin position="423"/>
        <end position="446"/>
    </location>
</feature>
<keyword evidence="8" id="KW-0256">Endoplasmic reticulum</keyword>
<evidence type="ECO:0000256" key="4">
    <source>
        <dbReference type="ARBA" id="ARBA00022502"/>
    </source>
</evidence>
<dbReference type="AlphaFoldDB" id="A0A0C2WW75"/>
<dbReference type="OrthoDB" id="15270at2759"/>
<keyword evidence="7 8" id="KW-0472">Membrane</keyword>
<comment type="function">
    <text evidence="8">A acetyltransferase, which acetylates the inositol ring of phosphatidylinositol during biosynthesis of GPI-anchor.</text>
</comment>
<dbReference type="PANTHER" id="PTHR20661">
    <property type="entry name" value="PHOSPHATIDYLINOSITOL-GLYCAN BIOSYNTHESIS CLASS W PROTEIN"/>
    <property type="match status" value="1"/>
</dbReference>
<sequence length="551" mass="60659">MVDDSDYKKAKEAFVTGMTGTTMFHIHSVSLVALASVALYAALATRGIRLNLSLSWLILVAPLLFSMTAFADSPYTLFSLFAVPAALIVVLFPRREEGTPLPSALASPTVSRHIPVDSNRLAPLPALTTYRAHMMLMTILAILAVDFPIFPRAFAKCETFGISLMDLGVGSFVFSQGVVSALPILKHPNYLTSPFFPKLLSTTRKTFPIIVLGLIRVLLVKATDYPEHVSEYGVHWNFFLTLALLPVLQVVLHPLILRTSVSLLSIIVAIAQQVVLSYGGLQDYVLNAPRTSLVSANKEGIVSLPGYLAIHLLGLSIGTLILPPSPSWFRRMIKLQREAPDAQKSKRTDERQSANALSNQIAPLSSPRHMQKTLTELCAYALLWSSCCAMLGFIGIGADNIGKEPLGHGLGKRVSRRIVNLPYILWIAAFNTTFLFAYLLLDILFFPTPAPQKIPKSNLDTQNKRVEEHNEHISSSQQQPYVALTPSPLLEAVNRNALALFLLANVCTGVINLSMRTIDASDRHALFILGIYTYSLCFAAWTIRDKRLLKL</sequence>
<keyword evidence="8" id="KW-0012">Acyltransferase</keyword>
<evidence type="ECO:0000256" key="3">
    <source>
        <dbReference type="ARBA" id="ARBA00007559"/>
    </source>
</evidence>
<comment type="subcellular location">
    <subcellularLocation>
        <location evidence="8">Endoplasmic reticulum membrane</location>
        <topology evidence="8">Multi-pass membrane protein</topology>
    </subcellularLocation>
    <subcellularLocation>
        <location evidence="1">Membrane</location>
        <topology evidence="1">Multi-pass membrane protein</topology>
    </subcellularLocation>
</comment>
<dbReference type="EMBL" id="KN818238">
    <property type="protein sequence ID" value="KIL66037.1"/>
    <property type="molecule type" value="Genomic_DNA"/>
</dbReference>
<feature type="transmembrane region" description="Helical" evidence="8">
    <location>
        <begin position="130"/>
        <end position="150"/>
    </location>
</feature>
<dbReference type="InterPro" id="IPR009447">
    <property type="entry name" value="PIGW/GWT1"/>
</dbReference>
<feature type="transmembrane region" description="Helical" evidence="8">
    <location>
        <begin position="50"/>
        <end position="69"/>
    </location>
</feature>
<dbReference type="EC" id="2.3.-.-" evidence="8"/>
<feature type="transmembrane region" description="Helical" evidence="8">
    <location>
        <begin position="377"/>
        <end position="398"/>
    </location>
</feature>
<evidence type="ECO:0000256" key="6">
    <source>
        <dbReference type="ARBA" id="ARBA00022989"/>
    </source>
</evidence>
<evidence type="ECO:0000313" key="9">
    <source>
        <dbReference type="EMBL" id="KIL66037.1"/>
    </source>
</evidence>
<feature type="transmembrane region" description="Helical" evidence="8">
    <location>
        <begin position="24"/>
        <end position="43"/>
    </location>
</feature>
<protein>
    <recommendedName>
        <fullName evidence="8">GPI-anchored wall transfer protein</fullName>
        <ecNumber evidence="8">2.3.-.-</ecNumber>
    </recommendedName>
</protein>
<dbReference type="UniPathway" id="UPA00196"/>
<dbReference type="HOGENOM" id="CLU_020802_1_0_1"/>
<dbReference type="GO" id="GO:0032216">
    <property type="term" value="F:glucosaminyl-phosphatidylinositol O-acyltransferase activity"/>
    <property type="evidence" value="ECO:0007669"/>
    <property type="project" value="TreeGrafter"/>
</dbReference>
<feature type="transmembrane region" description="Helical" evidence="8">
    <location>
        <begin position="162"/>
        <end position="185"/>
    </location>
</feature>
<dbReference type="GO" id="GO:0005789">
    <property type="term" value="C:endoplasmic reticulum membrane"/>
    <property type="evidence" value="ECO:0007669"/>
    <property type="project" value="UniProtKB-SubCell"/>
</dbReference>
<feature type="transmembrane region" description="Helical" evidence="8">
    <location>
        <begin position="206"/>
        <end position="223"/>
    </location>
</feature>
<evidence type="ECO:0000256" key="2">
    <source>
        <dbReference type="ARBA" id="ARBA00004687"/>
    </source>
</evidence>
<evidence type="ECO:0000256" key="8">
    <source>
        <dbReference type="RuleBase" id="RU280819"/>
    </source>
</evidence>
<dbReference type="InParanoid" id="A0A0C2WW75"/>
<gene>
    <name evidence="9" type="ORF">M378DRAFT_161257</name>
</gene>
<comment type="pathway">
    <text evidence="2 8">Glycolipid biosynthesis; glycosylphosphatidylinositol-anchor biosynthesis.</text>
</comment>
<feature type="transmembrane region" description="Helical" evidence="8">
    <location>
        <begin position="524"/>
        <end position="543"/>
    </location>
</feature>
<dbReference type="GO" id="GO:0006506">
    <property type="term" value="P:GPI anchor biosynthetic process"/>
    <property type="evidence" value="ECO:0007669"/>
    <property type="project" value="UniProtKB-UniPathway"/>
</dbReference>
<keyword evidence="4 8" id="KW-0337">GPI-anchor biosynthesis</keyword>
<evidence type="ECO:0000313" key="10">
    <source>
        <dbReference type="Proteomes" id="UP000054549"/>
    </source>
</evidence>
<feature type="transmembrane region" description="Helical" evidence="8">
    <location>
        <begin position="301"/>
        <end position="322"/>
    </location>
</feature>
<keyword evidence="6 8" id="KW-1133">Transmembrane helix</keyword>